<comment type="caution">
    <text evidence="2">The sequence shown here is derived from an EMBL/GenBank/DDBJ whole genome shotgun (WGS) entry which is preliminary data.</text>
</comment>
<dbReference type="Proteomes" id="UP001190700">
    <property type="component" value="Unassembled WGS sequence"/>
</dbReference>
<feature type="region of interest" description="Disordered" evidence="1">
    <location>
        <begin position="136"/>
        <end position="163"/>
    </location>
</feature>
<reference evidence="2 3" key="1">
    <citation type="journal article" date="2015" name="Genome Biol. Evol.">
        <title>Comparative Genomics of a Bacterivorous Green Alga Reveals Evolutionary Causalities and Consequences of Phago-Mixotrophic Mode of Nutrition.</title>
        <authorList>
            <person name="Burns J.A."/>
            <person name="Paasch A."/>
            <person name="Narechania A."/>
            <person name="Kim E."/>
        </authorList>
    </citation>
    <scope>NUCLEOTIDE SEQUENCE [LARGE SCALE GENOMIC DNA]</scope>
    <source>
        <strain evidence="2 3">PLY_AMNH</strain>
    </source>
</reference>
<evidence type="ECO:0000256" key="1">
    <source>
        <dbReference type="SAM" id="MobiDB-lite"/>
    </source>
</evidence>
<feature type="region of interest" description="Disordered" evidence="1">
    <location>
        <begin position="1"/>
        <end position="22"/>
    </location>
</feature>
<sequence>MASATTESLAHVPSKDSDLDRSVTEGHCSWCFHKSTHDLIGKRLHGGVTRAIRCCNRCGRRTLKCRANGCSAHTRGIPGGSNDECYLHRGLIGSWEDRGGMQRLTPEGWCSWCARKTKHETISISDSTTQVLSQKAMSAVSASPRTPVPSSPRTPVSTSPKAPVPASGVLDAIGLGSLAGHWKLQCTACHGATVLCSKCKVAYAKDGASKCACCQGNFTDWQEACELAKVSMRGICSHCGEPSVHSLLKPARTTTNLLRMR</sequence>
<keyword evidence="3" id="KW-1185">Reference proteome</keyword>
<dbReference type="AlphaFoldDB" id="A0AAE0FVD9"/>
<evidence type="ECO:0000313" key="2">
    <source>
        <dbReference type="EMBL" id="KAK3266619.1"/>
    </source>
</evidence>
<gene>
    <name evidence="2" type="ORF">CYMTET_24771</name>
</gene>
<accession>A0AAE0FVD9</accession>
<evidence type="ECO:0000313" key="3">
    <source>
        <dbReference type="Proteomes" id="UP001190700"/>
    </source>
</evidence>
<dbReference type="EMBL" id="LGRX02012929">
    <property type="protein sequence ID" value="KAK3266619.1"/>
    <property type="molecule type" value="Genomic_DNA"/>
</dbReference>
<feature type="compositionally biased region" description="Basic and acidic residues" evidence="1">
    <location>
        <begin position="13"/>
        <end position="22"/>
    </location>
</feature>
<protein>
    <submittedName>
        <fullName evidence="2">Uncharacterized protein</fullName>
    </submittedName>
</protein>
<organism evidence="2 3">
    <name type="scientific">Cymbomonas tetramitiformis</name>
    <dbReference type="NCBI Taxonomy" id="36881"/>
    <lineage>
        <taxon>Eukaryota</taxon>
        <taxon>Viridiplantae</taxon>
        <taxon>Chlorophyta</taxon>
        <taxon>Pyramimonadophyceae</taxon>
        <taxon>Pyramimonadales</taxon>
        <taxon>Pyramimonadaceae</taxon>
        <taxon>Cymbomonas</taxon>
    </lineage>
</organism>
<name>A0AAE0FVD9_9CHLO</name>
<proteinExistence type="predicted"/>